<comment type="similarity">
    <text evidence="2 13">Belongs to the CRISPR-associated exonuclease Cas4 family.</text>
</comment>
<keyword evidence="9 13" id="KW-0408">Iron</keyword>
<comment type="cofactor">
    <cofactor evidence="13">
        <name>iron-sulfur cluster</name>
        <dbReference type="ChEBI" id="CHEBI:30408"/>
    </cofactor>
</comment>
<dbReference type="EC" id="3.1.12.1" evidence="3 13"/>
<keyword evidence="12 13" id="KW-0464">Manganese</keyword>
<evidence type="ECO:0000256" key="6">
    <source>
        <dbReference type="ARBA" id="ARBA00022723"/>
    </source>
</evidence>
<feature type="domain" description="DUF83" evidence="14">
    <location>
        <begin position="25"/>
        <end position="208"/>
    </location>
</feature>
<keyword evidence="8 13" id="KW-0269">Exonuclease</keyword>
<comment type="cofactor">
    <cofactor evidence="1">
        <name>[4Fe-4S] cluster</name>
        <dbReference type="ChEBI" id="CHEBI:49883"/>
    </cofactor>
</comment>
<keyword evidence="7 13" id="KW-0378">Hydrolase</keyword>
<keyword evidence="5 13" id="KW-0540">Nuclease</keyword>
<dbReference type="Proteomes" id="UP000264208">
    <property type="component" value="Chromosome"/>
</dbReference>
<dbReference type="InterPro" id="IPR051827">
    <property type="entry name" value="Cas4_exonuclease"/>
</dbReference>
<dbReference type="GO" id="GO:0004527">
    <property type="term" value="F:exonuclease activity"/>
    <property type="evidence" value="ECO:0007669"/>
    <property type="project" value="UniProtKB-KW"/>
</dbReference>
<evidence type="ECO:0000256" key="12">
    <source>
        <dbReference type="ARBA" id="ARBA00023211"/>
    </source>
</evidence>
<comment type="function">
    <text evidence="13">CRISPR (clustered regularly interspaced short palindromic repeat) is an adaptive immune system that provides protection against mobile genetic elements (viruses, transposable elements and conjugative plasmids). CRISPR clusters contain sequences complementary to antecedent mobile elements and target invading nucleic acids. CRISPR clusters are transcribed and processed into CRISPR RNA (crRNA).</text>
</comment>
<evidence type="ECO:0000256" key="1">
    <source>
        <dbReference type="ARBA" id="ARBA00001966"/>
    </source>
</evidence>
<sequence length="209" mass="25067">MKSSQNSFKSFDEFNENEYYITPSEMLEFLYCKRFIYFMKYLGIEQHEEKRYKVLKGRTIHEKKEIENANYLRKKINVTDKKINVSMVSKVYGIKGIVDEVLTLSDGTLAPLDYKFAEYKGKIYETYKMQTIMYSLMISETFEKEVKRGFILYCRGKNVLKEINMTEKDVNKLSEYLEEFRKILTGYYPKPTSYKQRCIDCCYRNICIK</sequence>
<dbReference type="NCBIfam" id="TIGR00372">
    <property type="entry name" value="cas4"/>
    <property type="match status" value="1"/>
</dbReference>
<dbReference type="Gene3D" id="3.90.320.10">
    <property type="match status" value="1"/>
</dbReference>
<evidence type="ECO:0000256" key="13">
    <source>
        <dbReference type="RuleBase" id="RU365022"/>
    </source>
</evidence>
<evidence type="ECO:0000256" key="10">
    <source>
        <dbReference type="ARBA" id="ARBA00023014"/>
    </source>
</evidence>
<dbReference type="InterPro" id="IPR013343">
    <property type="entry name" value="CRISPR-assoc_prot_Cas4"/>
</dbReference>
<evidence type="ECO:0000313" key="15">
    <source>
        <dbReference type="EMBL" id="BAP61183.1"/>
    </source>
</evidence>
<dbReference type="PANTHER" id="PTHR36531:SF6">
    <property type="entry name" value="DNA REPLICATION ATP-DEPENDENT HELICASE_NUCLEASE DNA2"/>
    <property type="match status" value="1"/>
</dbReference>
<evidence type="ECO:0000256" key="8">
    <source>
        <dbReference type="ARBA" id="ARBA00022839"/>
    </source>
</evidence>
<gene>
    <name evidence="15" type="ORF">MMKA1_10660</name>
</gene>
<proteinExistence type="inferred from homology"/>
<dbReference type="InterPro" id="IPR011604">
    <property type="entry name" value="PDDEXK-like_dom_sf"/>
</dbReference>
<dbReference type="GO" id="GO:0051607">
    <property type="term" value="P:defense response to virus"/>
    <property type="evidence" value="ECO:0007669"/>
    <property type="project" value="UniProtKB-KW"/>
</dbReference>
<evidence type="ECO:0000256" key="9">
    <source>
        <dbReference type="ARBA" id="ARBA00023004"/>
    </source>
</evidence>
<dbReference type="RefSeq" id="WP_146778245.1">
    <property type="nucleotide sequence ID" value="NZ_AP011526.1"/>
</dbReference>
<accession>A0A2Z5PFU4</accession>
<dbReference type="Pfam" id="PF01930">
    <property type="entry name" value="Cas_Cas4"/>
    <property type="match status" value="1"/>
</dbReference>
<reference evidence="15 16" key="1">
    <citation type="submission" date="2009-06" db="EMBL/GenBank/DDBJ databases">
        <title>Molecular Evidence for Microbiologically Influenced Corrosion from genome of Methanogen.</title>
        <authorList>
            <person name="Ito N."/>
            <person name="Tsurumaru H."/>
            <person name="Shimizu A."/>
            <person name="Harada T."/>
            <person name="Hosoyama A."/>
            <person name="Horikawa H."/>
            <person name="Wakai S."/>
            <person name="Sasaki K."/>
            <person name="Nishijima K."/>
            <person name="Ataku H."/>
            <person name="Yamazaki J."/>
            <person name="Mise M."/>
            <person name="Yamazaki S."/>
            <person name="Tanikawa S."/>
            <person name="Harayama S."/>
            <person name="Fujita N."/>
        </authorList>
    </citation>
    <scope>NUCLEOTIDE SEQUENCE [LARGE SCALE GENOMIC DNA]</scope>
    <source>
        <strain evidence="16">KA1 ( NBRC 102054)</strain>
    </source>
</reference>
<protein>
    <recommendedName>
        <fullName evidence="4 13">CRISPR-associated exonuclease Cas4</fullName>
        <ecNumber evidence="3 13">3.1.12.1</ecNumber>
    </recommendedName>
</protein>
<evidence type="ECO:0000256" key="3">
    <source>
        <dbReference type="ARBA" id="ARBA00012768"/>
    </source>
</evidence>
<name>A0A2Z5PFU4_METMI</name>
<organism evidence="15 16">
    <name type="scientific">Methanococcus maripaludis KA1</name>
    <dbReference type="NCBI Taxonomy" id="637914"/>
    <lineage>
        <taxon>Archaea</taxon>
        <taxon>Methanobacteriati</taxon>
        <taxon>Methanobacteriota</taxon>
        <taxon>Methanomada group</taxon>
        <taxon>Methanococci</taxon>
        <taxon>Methanococcales</taxon>
        <taxon>Methanococcaceae</taxon>
        <taxon>Methanococcus</taxon>
    </lineage>
</organism>
<evidence type="ECO:0000313" key="16">
    <source>
        <dbReference type="Proteomes" id="UP000264208"/>
    </source>
</evidence>
<dbReference type="GO" id="GO:0046872">
    <property type="term" value="F:metal ion binding"/>
    <property type="evidence" value="ECO:0007669"/>
    <property type="project" value="UniProtKB-KW"/>
</dbReference>
<comment type="cofactor">
    <cofactor evidence="13">
        <name>Mg(2+)</name>
        <dbReference type="ChEBI" id="CHEBI:18420"/>
    </cofactor>
    <cofactor evidence="13">
        <name>Mn(2+)</name>
        <dbReference type="ChEBI" id="CHEBI:29035"/>
    </cofactor>
    <text evidence="13">Mg(2+) or Mn(2+) required for ssDNA cleavage activity.</text>
</comment>
<evidence type="ECO:0000259" key="14">
    <source>
        <dbReference type="Pfam" id="PF01930"/>
    </source>
</evidence>
<evidence type="ECO:0000256" key="7">
    <source>
        <dbReference type="ARBA" id="ARBA00022801"/>
    </source>
</evidence>
<dbReference type="GO" id="GO:0051536">
    <property type="term" value="F:iron-sulfur cluster binding"/>
    <property type="evidence" value="ECO:0007669"/>
    <property type="project" value="UniProtKB-KW"/>
</dbReference>
<keyword evidence="10 13" id="KW-0411">Iron-sulfur</keyword>
<dbReference type="PANTHER" id="PTHR36531">
    <property type="entry name" value="CRISPR-ASSOCIATED EXONUCLEASE CAS4"/>
    <property type="match status" value="1"/>
</dbReference>
<keyword evidence="11 13" id="KW-0051">Antiviral defense</keyword>
<evidence type="ECO:0000256" key="2">
    <source>
        <dbReference type="ARBA" id="ARBA00009189"/>
    </source>
</evidence>
<dbReference type="AlphaFoldDB" id="A0A2Z5PFU4"/>
<dbReference type="EMBL" id="AP011526">
    <property type="protein sequence ID" value="BAP61183.1"/>
    <property type="molecule type" value="Genomic_DNA"/>
</dbReference>
<dbReference type="GeneID" id="41279477"/>
<dbReference type="InterPro" id="IPR022765">
    <property type="entry name" value="Dna2/Cas4_DUF83"/>
</dbReference>
<evidence type="ECO:0000256" key="11">
    <source>
        <dbReference type="ARBA" id="ARBA00023118"/>
    </source>
</evidence>
<evidence type="ECO:0000256" key="5">
    <source>
        <dbReference type="ARBA" id="ARBA00022722"/>
    </source>
</evidence>
<evidence type="ECO:0000256" key="4">
    <source>
        <dbReference type="ARBA" id="ARBA00020049"/>
    </source>
</evidence>
<keyword evidence="6 13" id="KW-0479">Metal-binding</keyword>
<dbReference type="KEGG" id="mmak:MMKA1_10660"/>